<keyword evidence="2" id="KW-1185">Reference proteome</keyword>
<evidence type="ECO:0000313" key="2">
    <source>
        <dbReference type="Proteomes" id="UP000037069"/>
    </source>
</evidence>
<dbReference type="EMBL" id="JRES01001699">
    <property type="protein sequence ID" value="KNC20875.1"/>
    <property type="molecule type" value="Genomic_DNA"/>
</dbReference>
<sequence>MYQSLIRPIITYACSIWFNISASNMEKIRIFERKCLRACTSLYRSSEVYKSYLQKEKLSTPTDTPTYSPTFIKSSGCHCVFAALTLKIHASRMVNCMSPVPVSKHHQHYLFTRQATKLKMSCIIKHCNKGNYDITAKQQKKLLINLQIEHKHFF</sequence>
<name>A0A0L0BLB2_LUCCU</name>
<organism evidence="1 2">
    <name type="scientific">Lucilia cuprina</name>
    <name type="common">Green bottle fly</name>
    <name type="synonym">Australian sheep blowfly</name>
    <dbReference type="NCBI Taxonomy" id="7375"/>
    <lineage>
        <taxon>Eukaryota</taxon>
        <taxon>Metazoa</taxon>
        <taxon>Ecdysozoa</taxon>
        <taxon>Arthropoda</taxon>
        <taxon>Hexapoda</taxon>
        <taxon>Insecta</taxon>
        <taxon>Pterygota</taxon>
        <taxon>Neoptera</taxon>
        <taxon>Endopterygota</taxon>
        <taxon>Diptera</taxon>
        <taxon>Brachycera</taxon>
        <taxon>Muscomorpha</taxon>
        <taxon>Oestroidea</taxon>
        <taxon>Calliphoridae</taxon>
        <taxon>Luciliinae</taxon>
        <taxon>Lucilia</taxon>
    </lineage>
</organism>
<proteinExistence type="predicted"/>
<gene>
    <name evidence="1" type="ORF">FF38_04214</name>
</gene>
<dbReference type="AlphaFoldDB" id="A0A0L0BLB2"/>
<evidence type="ECO:0000313" key="1">
    <source>
        <dbReference type="EMBL" id="KNC20875.1"/>
    </source>
</evidence>
<dbReference type="Proteomes" id="UP000037069">
    <property type="component" value="Unassembled WGS sequence"/>
</dbReference>
<comment type="caution">
    <text evidence="1">The sequence shown here is derived from an EMBL/GenBank/DDBJ whole genome shotgun (WGS) entry which is preliminary data.</text>
</comment>
<reference evidence="1 2" key="1">
    <citation type="journal article" date="2015" name="Nat. Commun.">
        <title>Lucilia cuprina genome unlocks parasitic fly biology to underpin future interventions.</title>
        <authorList>
            <person name="Anstead C.A."/>
            <person name="Korhonen P.K."/>
            <person name="Young N.D."/>
            <person name="Hall R.S."/>
            <person name="Jex A.R."/>
            <person name="Murali S.C."/>
            <person name="Hughes D.S."/>
            <person name="Lee S.F."/>
            <person name="Perry T."/>
            <person name="Stroehlein A.J."/>
            <person name="Ansell B.R."/>
            <person name="Breugelmans B."/>
            <person name="Hofmann A."/>
            <person name="Qu J."/>
            <person name="Dugan S."/>
            <person name="Lee S.L."/>
            <person name="Chao H."/>
            <person name="Dinh H."/>
            <person name="Han Y."/>
            <person name="Doddapaneni H.V."/>
            <person name="Worley K.C."/>
            <person name="Muzny D.M."/>
            <person name="Ioannidis P."/>
            <person name="Waterhouse R.M."/>
            <person name="Zdobnov E.M."/>
            <person name="James P.J."/>
            <person name="Bagnall N.H."/>
            <person name="Kotze A.C."/>
            <person name="Gibbs R.A."/>
            <person name="Richards S."/>
            <person name="Batterham P."/>
            <person name="Gasser R.B."/>
        </authorList>
    </citation>
    <scope>NUCLEOTIDE SEQUENCE [LARGE SCALE GENOMIC DNA]</scope>
    <source>
        <strain evidence="1 2">LS</strain>
        <tissue evidence="1">Full body</tissue>
    </source>
</reference>
<accession>A0A0L0BLB2</accession>
<protein>
    <submittedName>
        <fullName evidence="1">Uncharacterized protein</fullName>
    </submittedName>
</protein>